<sequence length="777" mass="83477">MNVTETAQAATLRVVHVITGLGQGGAEAVLLRLVEGAAQPARHTVVSLTDEGVHGARLRKAGAHVHALGMPRGRLTLPGFLSLRKLIRKQQPDVVQTWMYHADLVGGLAARLAGVKAVSWGVRNSGAHLEKSSFSARMVLRLCARLSSWLPARIVYCAQAARERHEQMGYAPGKGEVIQNGYDLSRFAPDAVARERQRAEWGVGPEEGLLGSVARWDPLKDHDNLLAALADLRRNPARANVRCVLVGRGMAPENTDLLGRLAALGLRDAVILAGPTDDVPAVMNALDLHVLSSRAEGFPNVVAEAMACGTPCVVTDVGDAAAIVGEPERVAPPENSSALAKAMARALDDLDAQGRQALGEACRDRVASQYGLPVMLRAYERTWASLAPAESRKAGHGRKLMFIVNNPAFFLSHRLPLALAAQADGFDVHVATMDGDTVPVIRGHGMMHHVIPMSRSGRNPVRELGTVWALYRLLRRVQPRVVHLVTIKPVLYGGIAARLAKVHGMVAAISGLGFVFMRKPGGFDPLRTVVVTLYRLALGHRNSRVIFQNGSDRDMLLNAGVVRSRQVVLVRGAGVDLDAFTVQPQPATPPVVALMVGRLLRDKGVYEYVEAARLSQRRGAPVTWLLAGSPDPGNPASVTDAEVAQWNAEGAVQCLGERHDIAELYANAHVAVLPSYREGLPRSLIEAAACGRAVVTTDVPGCRDAIEPNVSGMLVPVQNAQALADMVLRLADDAPLRTRLGEAGRDLAVRAFDIRHVQAVHLEVYRDLTDGDRASTQ</sequence>
<keyword evidence="4" id="KW-0808">Transferase</keyword>
<dbReference type="Proteomes" id="UP000078558">
    <property type="component" value="Chromosome I"/>
</dbReference>
<dbReference type="Pfam" id="PF13477">
    <property type="entry name" value="Glyco_trans_4_2"/>
    <property type="match status" value="1"/>
</dbReference>
<dbReference type="EMBL" id="LT907988">
    <property type="protein sequence ID" value="SOE51889.1"/>
    <property type="molecule type" value="Genomic_DNA"/>
</dbReference>
<dbReference type="InterPro" id="IPR001296">
    <property type="entry name" value="Glyco_trans_1"/>
</dbReference>
<feature type="domain" description="Glycosyltransferase subfamily 4-like N-terminal" evidence="2">
    <location>
        <begin position="24"/>
        <end position="186"/>
    </location>
</feature>
<proteinExistence type="predicted"/>
<dbReference type="Pfam" id="PF13439">
    <property type="entry name" value="Glyco_transf_4"/>
    <property type="match status" value="1"/>
</dbReference>
<accession>A0A1C3K342</accession>
<dbReference type="Pfam" id="PF13692">
    <property type="entry name" value="Glyco_trans_1_4"/>
    <property type="match status" value="1"/>
</dbReference>
<keyword evidence="6" id="KW-1185">Reference proteome</keyword>
<dbReference type="AlphaFoldDB" id="A0A1C3K342"/>
<evidence type="ECO:0000259" key="3">
    <source>
        <dbReference type="Pfam" id="PF13477"/>
    </source>
</evidence>
<evidence type="ECO:0000313" key="6">
    <source>
        <dbReference type="Proteomes" id="UP000078558"/>
    </source>
</evidence>
<dbReference type="EC" id="2.4.1.-" evidence="4"/>
<feature type="domain" description="Glycosyltransferase subfamily 4-like N-terminal" evidence="3">
    <location>
        <begin position="400"/>
        <end position="548"/>
    </location>
</feature>
<reference evidence="5 6" key="2">
    <citation type="submission" date="2017-08" db="EMBL/GenBank/DDBJ databases">
        <authorList>
            <person name="de Groot N.N."/>
        </authorList>
    </citation>
    <scope>NUCLEOTIDE SEQUENCE [LARGE SCALE GENOMIC DNA]</scope>
    <source>
        <strain evidence="5">Orrdi1</strain>
    </source>
</reference>
<dbReference type="Gene3D" id="3.40.50.2000">
    <property type="entry name" value="Glycogen Phosphorylase B"/>
    <property type="match status" value="4"/>
</dbReference>
<dbReference type="PANTHER" id="PTHR12526">
    <property type="entry name" value="GLYCOSYLTRANSFERASE"/>
    <property type="match status" value="1"/>
</dbReference>
<dbReference type="CDD" id="cd03807">
    <property type="entry name" value="GT4_WbnK-like"/>
    <property type="match status" value="1"/>
</dbReference>
<feature type="domain" description="Glycosyl transferase family 1" evidence="1">
    <location>
        <begin position="588"/>
        <end position="745"/>
    </location>
</feature>
<evidence type="ECO:0000259" key="1">
    <source>
        <dbReference type="Pfam" id="PF00534"/>
    </source>
</evidence>
<reference evidence="4 6" key="1">
    <citation type="submission" date="2016-06" db="EMBL/GenBank/DDBJ databases">
        <authorList>
            <person name="Kjaerup R.B."/>
            <person name="Dalgaard T.S."/>
            <person name="Juul-Madsen H.R."/>
        </authorList>
    </citation>
    <scope>NUCLEOTIDE SEQUENCE [LARGE SCALE GENOMIC DNA]</scope>
    <source>
        <strain evidence="4">Orrdi1</strain>
    </source>
</reference>
<dbReference type="GO" id="GO:0016757">
    <property type="term" value="F:glycosyltransferase activity"/>
    <property type="evidence" value="ECO:0007669"/>
    <property type="project" value="UniProtKB-KW"/>
</dbReference>
<dbReference type="CDD" id="cd03808">
    <property type="entry name" value="GT4_CapM-like"/>
    <property type="match status" value="1"/>
</dbReference>
<name>A0A1C3K342_9BURK</name>
<evidence type="ECO:0000259" key="2">
    <source>
        <dbReference type="Pfam" id="PF13439"/>
    </source>
</evidence>
<organism evidence="4 6">
    <name type="scientific">Orrella dioscoreae</name>
    <dbReference type="NCBI Taxonomy" id="1851544"/>
    <lineage>
        <taxon>Bacteria</taxon>
        <taxon>Pseudomonadati</taxon>
        <taxon>Pseudomonadota</taxon>
        <taxon>Betaproteobacteria</taxon>
        <taxon>Burkholderiales</taxon>
        <taxon>Alcaligenaceae</taxon>
        <taxon>Orrella</taxon>
    </lineage>
</organism>
<dbReference type="PANTHER" id="PTHR12526:SF630">
    <property type="entry name" value="GLYCOSYLTRANSFERASE"/>
    <property type="match status" value="1"/>
</dbReference>
<dbReference type="KEGG" id="odi:ODI_R3764"/>
<keyword evidence="4" id="KW-0328">Glycosyltransferase</keyword>
<dbReference type="EMBL" id="FLRC01000022">
    <property type="protein sequence ID" value="SBT25874.1"/>
    <property type="molecule type" value="Genomic_DNA"/>
</dbReference>
<dbReference type="Pfam" id="PF00534">
    <property type="entry name" value="Glycos_transf_1"/>
    <property type="match status" value="1"/>
</dbReference>
<evidence type="ECO:0000313" key="5">
    <source>
        <dbReference type="EMBL" id="SOE51889.1"/>
    </source>
</evidence>
<dbReference type="SUPFAM" id="SSF53756">
    <property type="entry name" value="UDP-Glycosyltransferase/glycogen phosphorylase"/>
    <property type="match status" value="2"/>
</dbReference>
<protein>
    <submittedName>
        <fullName evidence="4">Lipid carrier: UDP-N-acetylgalactosaminyltransferase / Alpha-1,3-N-acetylgalactosamine transferase PglA Putative glycosyltransferase</fullName>
        <ecNumber evidence="4">2.4.1.-</ecNumber>
    </submittedName>
</protein>
<evidence type="ECO:0000313" key="4">
    <source>
        <dbReference type="EMBL" id="SBT25874.1"/>
    </source>
</evidence>
<dbReference type="OrthoDB" id="9775208at2"/>
<dbReference type="STRING" id="1851544.ODI_01501"/>
<gene>
    <name evidence="4" type="ORF">ODI_01501</name>
    <name evidence="5" type="ORF">ODI_R3764</name>
</gene>
<dbReference type="InterPro" id="IPR028098">
    <property type="entry name" value="Glyco_trans_4-like_N"/>
</dbReference>